<protein>
    <recommendedName>
        <fullName evidence="1">IrrE N-terminal-like domain-containing protein</fullName>
    </recommendedName>
</protein>
<name>A0A366IN55_9MICO</name>
<evidence type="ECO:0000313" key="2">
    <source>
        <dbReference type="EMBL" id="RBP73015.1"/>
    </source>
</evidence>
<organism evidence="2 3">
    <name type="scientific">Brevibacterium celere</name>
    <dbReference type="NCBI Taxonomy" id="225845"/>
    <lineage>
        <taxon>Bacteria</taxon>
        <taxon>Bacillati</taxon>
        <taxon>Actinomycetota</taxon>
        <taxon>Actinomycetes</taxon>
        <taxon>Micrococcales</taxon>
        <taxon>Brevibacteriaceae</taxon>
        <taxon>Brevibacterium</taxon>
    </lineage>
</organism>
<keyword evidence="3" id="KW-1185">Reference proteome</keyword>
<feature type="domain" description="IrrE N-terminal-like" evidence="1">
    <location>
        <begin position="19"/>
        <end position="116"/>
    </location>
</feature>
<accession>A0A366IN55</accession>
<evidence type="ECO:0000313" key="3">
    <source>
        <dbReference type="Proteomes" id="UP000253509"/>
    </source>
</evidence>
<dbReference type="InterPro" id="IPR010359">
    <property type="entry name" value="IrrE_HExxH"/>
</dbReference>
<dbReference type="Pfam" id="PF06114">
    <property type="entry name" value="Peptidase_M78"/>
    <property type="match status" value="1"/>
</dbReference>
<dbReference type="AlphaFoldDB" id="A0A366IN55"/>
<proteinExistence type="predicted"/>
<dbReference type="RefSeq" id="WP_113903483.1">
    <property type="nucleotide sequence ID" value="NZ_QNSB01000003.1"/>
</dbReference>
<comment type="caution">
    <text evidence="2">The sequence shown here is derived from an EMBL/GenBank/DDBJ whole genome shotgun (WGS) entry which is preliminary data.</text>
</comment>
<dbReference type="Proteomes" id="UP000253509">
    <property type="component" value="Unassembled WGS sequence"/>
</dbReference>
<reference evidence="2 3" key="1">
    <citation type="submission" date="2018-06" db="EMBL/GenBank/DDBJ databases">
        <title>Freshwater and sediment microbial communities from various areas in North America, analyzing microbe dynamics in response to fracking.</title>
        <authorList>
            <person name="Lamendella R."/>
        </authorList>
    </citation>
    <scope>NUCLEOTIDE SEQUENCE [LARGE SCALE GENOMIC DNA]</scope>
    <source>
        <strain evidence="2 3">3b_TX</strain>
    </source>
</reference>
<sequence length="136" mass="16019">MYHPWHELRDLGDGVVLHFTSFPDSRVSATNGSNAIWIDIDLDQVERRCALTHELAHLDLGHATKTTDREERDACRLTAVRLIDWDDLVDAYRWATCMDEWADELWVTPEVLQDRLRFLAPIERALLEVERRRKHE</sequence>
<dbReference type="EMBL" id="QNSB01000003">
    <property type="protein sequence ID" value="RBP73015.1"/>
    <property type="molecule type" value="Genomic_DNA"/>
</dbReference>
<gene>
    <name evidence="2" type="ORF">DFO65_103310</name>
</gene>
<evidence type="ECO:0000259" key="1">
    <source>
        <dbReference type="Pfam" id="PF06114"/>
    </source>
</evidence>